<proteinExistence type="predicted"/>
<sequence length="164" mass="19328">MNNTEKGRFINFFSELLRSIVAYHTGYMDETKAYITMVNSPIPNIKKDVGDYLQEYNQWLVEQLMLTIQEKYPGLEEQAVNRLIEYFIFIGNGLFWAVVIYEAETLQNNLEMAMELMDQCLYQIMGGVKNVPHLAYFLRQRMESFHMEEVYILYCNSASNIKCI</sequence>
<dbReference type="Proteomes" id="UP001281447">
    <property type="component" value="Unassembled WGS sequence"/>
</dbReference>
<dbReference type="Gene3D" id="1.10.357.10">
    <property type="entry name" value="Tetracycline Repressor, domain 2"/>
    <property type="match status" value="1"/>
</dbReference>
<evidence type="ECO:0000313" key="1">
    <source>
        <dbReference type="EMBL" id="MDY0395533.1"/>
    </source>
</evidence>
<comment type="caution">
    <text evidence="1">The sequence shown here is derived from an EMBL/GenBank/DDBJ whole genome shotgun (WGS) entry which is preliminary data.</text>
</comment>
<dbReference type="EMBL" id="JAWDIP010000003">
    <property type="protein sequence ID" value="MDY0395533.1"/>
    <property type="molecule type" value="Genomic_DNA"/>
</dbReference>
<reference evidence="1 2" key="1">
    <citation type="submission" date="2023-10" db="EMBL/GenBank/DDBJ databases">
        <title>Virgibacillus halophilus 5B73C genome.</title>
        <authorList>
            <person name="Miliotis G."/>
            <person name="Sengupta P."/>
            <person name="Hameed A."/>
            <person name="Chuvochina M."/>
            <person name="Mcdonagh F."/>
            <person name="Simpson A.C."/>
            <person name="Singh N.K."/>
            <person name="Rekha P.D."/>
            <person name="Raman K."/>
            <person name="Hugenholtz P."/>
            <person name="Venkateswaran K."/>
        </authorList>
    </citation>
    <scope>NUCLEOTIDE SEQUENCE [LARGE SCALE GENOMIC DNA]</scope>
    <source>
        <strain evidence="1 2">5B73C</strain>
    </source>
</reference>
<keyword evidence="2" id="KW-1185">Reference proteome</keyword>
<name>A0ABU5C9N2_9BACI</name>
<evidence type="ECO:0000313" key="2">
    <source>
        <dbReference type="Proteomes" id="UP001281447"/>
    </source>
</evidence>
<organism evidence="1 2">
    <name type="scientific">Tigheibacillus halophilus</name>
    <dbReference type="NCBI Taxonomy" id="361280"/>
    <lineage>
        <taxon>Bacteria</taxon>
        <taxon>Bacillati</taxon>
        <taxon>Bacillota</taxon>
        <taxon>Bacilli</taxon>
        <taxon>Bacillales</taxon>
        <taxon>Bacillaceae</taxon>
        <taxon>Tigheibacillus</taxon>
    </lineage>
</organism>
<evidence type="ECO:0008006" key="3">
    <source>
        <dbReference type="Google" id="ProtNLM"/>
    </source>
</evidence>
<gene>
    <name evidence="1" type="ORF">RWE15_15215</name>
</gene>
<protein>
    <recommendedName>
        <fullName evidence="3">Transcriptional regulator TetR C-terminal Firmicutes type domain-containing protein</fullName>
    </recommendedName>
</protein>
<accession>A0ABU5C9N2</accession>